<sequence length="154" mass="17971">MNLIEKALQNENETKSLIAIGEILWRKTELGDNYENLTEAEKTFIFVEMLEAEINNGGFDQYFFNSSGNYALETLESLERIKAHKTAKIVAQAFEIFPVQPIPKDNEKRRTILENIDQNISNKWNLLEDDFYANDENISKLLLDYVKNNKEDFK</sequence>
<comment type="caution">
    <text evidence="2">The sequence shown here is derived from an EMBL/GenBank/DDBJ whole genome shotgun (WGS) entry which is preliminary data.</text>
</comment>
<evidence type="ECO:0000313" key="3">
    <source>
        <dbReference type="Proteomes" id="UP000817854"/>
    </source>
</evidence>
<protein>
    <submittedName>
        <fullName evidence="2">DMP19 family protein</fullName>
    </submittedName>
</protein>
<dbReference type="InterPro" id="IPR025402">
    <property type="entry name" value="DMP19_C"/>
</dbReference>
<reference evidence="2" key="2">
    <citation type="submission" date="2020-02" db="EMBL/GenBank/DDBJ databases">
        <title>Flavobacterium profundi sp. nov., isolated from a deep-sea seamount.</title>
        <authorList>
            <person name="Zhang D.-C."/>
        </authorList>
    </citation>
    <scope>NUCLEOTIDE SEQUENCE</scope>
    <source>
        <strain evidence="2">EC11</strain>
    </source>
</reference>
<evidence type="ECO:0000259" key="1">
    <source>
        <dbReference type="Pfam" id="PF14300"/>
    </source>
</evidence>
<evidence type="ECO:0000313" key="2">
    <source>
        <dbReference type="EMBL" id="NHN25957.1"/>
    </source>
</evidence>
<keyword evidence="3" id="KW-1185">Reference proteome</keyword>
<dbReference type="Pfam" id="PF14300">
    <property type="entry name" value="DMP19"/>
    <property type="match status" value="1"/>
</dbReference>
<proteinExistence type="predicted"/>
<dbReference type="Gene3D" id="1.20.1420.60">
    <property type="match status" value="1"/>
</dbReference>
<dbReference type="RefSeq" id="WP_140962292.1">
    <property type="nucleotide sequence ID" value="NZ_VEVQ02000005.1"/>
</dbReference>
<feature type="domain" description="DNA mimic protein DMP19 C-terminal" evidence="1">
    <location>
        <begin position="35"/>
        <end position="149"/>
    </location>
</feature>
<dbReference type="Proteomes" id="UP000817854">
    <property type="component" value="Unassembled WGS sequence"/>
</dbReference>
<reference evidence="2" key="1">
    <citation type="submission" date="2019-05" db="EMBL/GenBank/DDBJ databases">
        <authorList>
            <person name="Lianzixin W."/>
        </authorList>
    </citation>
    <scope>NUCLEOTIDE SEQUENCE</scope>
    <source>
        <strain evidence="2">EC11</strain>
    </source>
</reference>
<name>A0ABX0IQ41_9FLAO</name>
<organism evidence="2 3">
    <name type="scientific">Flavobacterium jejuense</name>
    <dbReference type="NCBI Taxonomy" id="1544455"/>
    <lineage>
        <taxon>Bacteria</taxon>
        <taxon>Pseudomonadati</taxon>
        <taxon>Bacteroidota</taxon>
        <taxon>Flavobacteriia</taxon>
        <taxon>Flavobacteriales</taxon>
        <taxon>Flavobacteriaceae</taxon>
        <taxon>Flavobacterium</taxon>
    </lineage>
</organism>
<gene>
    <name evidence="2" type="ORF">FIA58_009750</name>
</gene>
<dbReference type="EMBL" id="VEVQ02000005">
    <property type="protein sequence ID" value="NHN25957.1"/>
    <property type="molecule type" value="Genomic_DNA"/>
</dbReference>
<accession>A0ABX0IQ41</accession>